<evidence type="ECO:0000256" key="6">
    <source>
        <dbReference type="ARBA" id="ARBA00022687"/>
    </source>
</evidence>
<organism evidence="10">
    <name type="scientific">Capitella teleta</name>
    <name type="common">Polychaete worm</name>
    <dbReference type="NCBI Taxonomy" id="283909"/>
    <lineage>
        <taxon>Eukaryota</taxon>
        <taxon>Metazoa</taxon>
        <taxon>Spiralia</taxon>
        <taxon>Lophotrochozoa</taxon>
        <taxon>Annelida</taxon>
        <taxon>Polychaeta</taxon>
        <taxon>Sedentaria</taxon>
        <taxon>Scolecida</taxon>
        <taxon>Capitellidae</taxon>
        <taxon>Capitella</taxon>
    </lineage>
</organism>
<evidence type="ECO:0000256" key="5">
    <source>
        <dbReference type="ARBA" id="ARBA00022530"/>
    </source>
</evidence>
<dbReference type="GO" id="GO:0060070">
    <property type="term" value="P:canonical Wnt signaling pathway"/>
    <property type="evidence" value="ECO:0007669"/>
    <property type="project" value="TreeGrafter"/>
</dbReference>
<keyword evidence="6 9" id="KW-0879">Wnt signaling pathway</keyword>
<comment type="function">
    <text evidence="9">Ligand for members of the frizzled family of seven transmembrane receptors.</text>
</comment>
<dbReference type="GO" id="GO:0005125">
    <property type="term" value="F:cytokine activity"/>
    <property type="evidence" value="ECO:0007669"/>
    <property type="project" value="TreeGrafter"/>
</dbReference>
<dbReference type="PRINTS" id="PR01349">
    <property type="entry name" value="WNTPROTEIN"/>
</dbReference>
<keyword evidence="3 9" id="KW-0217">Developmental protein</keyword>
<reference evidence="11" key="3">
    <citation type="submission" date="2015-06" db="UniProtKB">
        <authorList>
            <consortium name="EnsemblMetazoa"/>
        </authorList>
    </citation>
    <scope>IDENTIFICATION</scope>
</reference>
<dbReference type="EnsemblMetazoa" id="CapteT110385">
    <property type="protein sequence ID" value="CapteP110385"/>
    <property type="gene ID" value="CapteG110385"/>
</dbReference>
<comment type="subcellular location">
    <subcellularLocation>
        <location evidence="1 9">Secreted</location>
        <location evidence="1 9">Extracellular space</location>
        <location evidence="1 9">Extracellular matrix</location>
    </subcellularLocation>
</comment>
<reference evidence="10 12" key="2">
    <citation type="journal article" date="2013" name="Nature">
        <title>Insights into bilaterian evolution from three spiralian genomes.</title>
        <authorList>
            <person name="Simakov O."/>
            <person name="Marletaz F."/>
            <person name="Cho S.J."/>
            <person name="Edsinger-Gonzales E."/>
            <person name="Havlak P."/>
            <person name="Hellsten U."/>
            <person name="Kuo D.H."/>
            <person name="Larsson T."/>
            <person name="Lv J."/>
            <person name="Arendt D."/>
            <person name="Savage R."/>
            <person name="Osoegawa K."/>
            <person name="de Jong P."/>
            <person name="Grimwood J."/>
            <person name="Chapman J.A."/>
            <person name="Shapiro H."/>
            <person name="Aerts A."/>
            <person name="Otillar R.P."/>
            <person name="Terry A.Y."/>
            <person name="Boore J.L."/>
            <person name="Grigoriev I.V."/>
            <person name="Lindberg D.R."/>
            <person name="Seaver E.C."/>
            <person name="Weisblat D.A."/>
            <person name="Putnam N.H."/>
            <person name="Rokhsar D.S."/>
        </authorList>
    </citation>
    <scope>NUCLEOTIDE SEQUENCE</scope>
    <source>
        <strain evidence="10 12">I ESC-2004</strain>
    </source>
</reference>
<dbReference type="InterPro" id="IPR018161">
    <property type="entry name" value="Wnt_CS"/>
</dbReference>
<evidence type="ECO:0000256" key="8">
    <source>
        <dbReference type="ARBA" id="ARBA00023288"/>
    </source>
</evidence>
<name>R7TP03_CAPTE</name>
<dbReference type="SMART" id="SM00097">
    <property type="entry name" value="WNT1"/>
    <property type="match status" value="1"/>
</dbReference>
<accession>R7TP03</accession>
<evidence type="ECO:0000313" key="10">
    <source>
        <dbReference type="EMBL" id="ELT95359.1"/>
    </source>
</evidence>
<proteinExistence type="inferred from homology"/>
<dbReference type="GO" id="GO:0030182">
    <property type="term" value="P:neuron differentiation"/>
    <property type="evidence" value="ECO:0007669"/>
    <property type="project" value="TreeGrafter"/>
</dbReference>
<dbReference type="CDD" id="cd19342">
    <property type="entry name" value="Wnt_Wnt10"/>
    <property type="match status" value="1"/>
</dbReference>
<keyword evidence="5" id="KW-0272">Extracellular matrix</keyword>
<dbReference type="PANTHER" id="PTHR12027:SF98">
    <property type="entry name" value="PROTEIN WNT"/>
    <property type="match status" value="1"/>
</dbReference>
<evidence type="ECO:0000313" key="11">
    <source>
        <dbReference type="EnsemblMetazoa" id="CapteP110385"/>
    </source>
</evidence>
<keyword evidence="12" id="KW-1185">Reference proteome</keyword>
<dbReference type="PROSITE" id="PS00246">
    <property type="entry name" value="WNT1"/>
    <property type="match status" value="1"/>
</dbReference>
<sequence length="319" mass="36336">PNPALDTSSVCRTIPDLTGPQYALCLKHPDVMEVAVQGLKMAMEECQFQFREHRWNCTSMTKKHNSPYGNRLLHKGYRETAFASAISAAGMSAQIALACAMGNLPACGCNPRMETSTQQWVWKGCQHNVRFGDYFTRKFWGSKKEATNVYSEMDVHNSRAGRMIWRENVRLHCKCHGMSGSCEVRTCWKAASSFRKVGSIIKQKFEQATKVDTDNSSKRSRRLKTARRRKRHIDNTDLVYFERSPNFCEPDKTLDSPGTVGRVCNSSSLHIDSCDTLCCGRGYNTVRLTKIERCQCKFRWCCDVLCKKCLMTSWVTVCK</sequence>
<dbReference type="Proteomes" id="UP000014760">
    <property type="component" value="Unassembled WGS sequence"/>
</dbReference>
<dbReference type="STRING" id="283909.R7TP03"/>
<dbReference type="InterPro" id="IPR005817">
    <property type="entry name" value="Wnt"/>
</dbReference>
<evidence type="ECO:0000256" key="1">
    <source>
        <dbReference type="ARBA" id="ARBA00004498"/>
    </source>
</evidence>
<dbReference type="FunCoup" id="R7TP03">
    <property type="interactions" value="132"/>
</dbReference>
<dbReference type="FunFam" id="3.30.2460.20:FF:000001">
    <property type="entry name" value="Wnt homolog"/>
    <property type="match status" value="1"/>
</dbReference>
<reference evidence="12" key="1">
    <citation type="submission" date="2012-12" db="EMBL/GenBank/DDBJ databases">
        <authorList>
            <person name="Hellsten U."/>
            <person name="Grimwood J."/>
            <person name="Chapman J.A."/>
            <person name="Shapiro H."/>
            <person name="Aerts A."/>
            <person name="Otillar R.P."/>
            <person name="Terry A.Y."/>
            <person name="Boore J.L."/>
            <person name="Simakov O."/>
            <person name="Marletaz F."/>
            <person name="Cho S.-J."/>
            <person name="Edsinger-Gonzales E."/>
            <person name="Havlak P."/>
            <person name="Kuo D.-H."/>
            <person name="Larsson T."/>
            <person name="Lv J."/>
            <person name="Arendt D."/>
            <person name="Savage R."/>
            <person name="Osoegawa K."/>
            <person name="de Jong P."/>
            <person name="Lindberg D.R."/>
            <person name="Seaver E.C."/>
            <person name="Weisblat D.A."/>
            <person name="Putnam N.H."/>
            <person name="Grigoriev I.V."/>
            <person name="Rokhsar D.S."/>
        </authorList>
    </citation>
    <scope>NUCLEOTIDE SEQUENCE</scope>
    <source>
        <strain evidence="12">I ESC-2004</strain>
    </source>
</reference>
<evidence type="ECO:0000256" key="4">
    <source>
        <dbReference type="ARBA" id="ARBA00022525"/>
    </source>
</evidence>
<dbReference type="GO" id="GO:0005615">
    <property type="term" value="C:extracellular space"/>
    <property type="evidence" value="ECO:0007669"/>
    <property type="project" value="TreeGrafter"/>
</dbReference>
<evidence type="ECO:0000256" key="3">
    <source>
        <dbReference type="ARBA" id="ARBA00022473"/>
    </source>
</evidence>
<dbReference type="AlphaFoldDB" id="R7TP03"/>
<evidence type="ECO:0000313" key="12">
    <source>
        <dbReference type="Proteomes" id="UP000014760"/>
    </source>
</evidence>
<evidence type="ECO:0000256" key="9">
    <source>
        <dbReference type="RuleBase" id="RU003500"/>
    </source>
</evidence>
<keyword evidence="4" id="KW-0964">Secreted</keyword>
<protein>
    <recommendedName>
        <fullName evidence="9">Protein Wnt</fullName>
    </recommendedName>
</protein>
<dbReference type="GO" id="GO:0045165">
    <property type="term" value="P:cell fate commitment"/>
    <property type="evidence" value="ECO:0007669"/>
    <property type="project" value="TreeGrafter"/>
</dbReference>
<dbReference type="Gene3D" id="3.30.2460.20">
    <property type="match status" value="1"/>
</dbReference>
<dbReference type="OrthoDB" id="5945655at2759"/>
<dbReference type="EMBL" id="KB309148">
    <property type="protein sequence ID" value="ELT95359.1"/>
    <property type="molecule type" value="Genomic_DNA"/>
</dbReference>
<dbReference type="OMA" id="ATCLMSN"/>
<evidence type="ECO:0000256" key="7">
    <source>
        <dbReference type="ARBA" id="ARBA00023157"/>
    </source>
</evidence>
<feature type="non-terminal residue" evidence="10">
    <location>
        <position position="1"/>
    </location>
</feature>
<dbReference type="HOGENOM" id="CLU_033039_1_4_1"/>
<dbReference type="PANTHER" id="PTHR12027">
    <property type="entry name" value="WNT RELATED"/>
    <property type="match status" value="1"/>
</dbReference>
<gene>
    <name evidence="10" type="ORF">CAPTEDRAFT_110385</name>
</gene>
<comment type="similarity">
    <text evidence="2 9">Belongs to the Wnt family.</text>
</comment>
<dbReference type="Pfam" id="PF00110">
    <property type="entry name" value="wnt"/>
    <property type="match status" value="1"/>
</dbReference>
<keyword evidence="8" id="KW-0449">Lipoprotein</keyword>
<keyword evidence="7" id="KW-1015">Disulfide bond</keyword>
<evidence type="ECO:0000256" key="2">
    <source>
        <dbReference type="ARBA" id="ARBA00005683"/>
    </source>
</evidence>
<dbReference type="EMBL" id="AMQN01011862">
    <property type="status" value="NOT_ANNOTATED_CDS"/>
    <property type="molecule type" value="Genomic_DNA"/>
</dbReference>
<dbReference type="GO" id="GO:0005109">
    <property type="term" value="F:frizzled binding"/>
    <property type="evidence" value="ECO:0007669"/>
    <property type="project" value="TreeGrafter"/>
</dbReference>
<dbReference type="InterPro" id="IPR043158">
    <property type="entry name" value="Wnt_C"/>
</dbReference>